<gene>
    <name evidence="4" type="ORF">DMAD_01192</name>
</gene>
<proteinExistence type="predicted"/>
<dbReference type="SUPFAM" id="SSF57625">
    <property type="entry name" value="Invertebrate chitin-binding proteins"/>
    <property type="match status" value="2"/>
</dbReference>
<evidence type="ECO:0000259" key="3">
    <source>
        <dbReference type="PROSITE" id="PS50940"/>
    </source>
</evidence>
<keyword evidence="2" id="KW-0732">Signal</keyword>
<reference evidence="4 5" key="1">
    <citation type="submission" date="2024-02" db="EMBL/GenBank/DDBJ databases">
        <title>A chromosome-level genome assembly of Drosophila madeirensis, a fruit fly species endemic to Madeira island.</title>
        <authorList>
            <person name="Tomihara K."/>
            <person name="Llopart A."/>
            <person name="Yamamoto D."/>
        </authorList>
    </citation>
    <scope>NUCLEOTIDE SEQUENCE [LARGE SCALE GENOMIC DNA]</scope>
    <source>
        <strain evidence="4 5">RF1</strain>
    </source>
</reference>
<feature type="compositionally biased region" description="Low complexity" evidence="1">
    <location>
        <begin position="234"/>
        <end position="249"/>
    </location>
</feature>
<feature type="chain" id="PRO_5043964501" evidence="2">
    <location>
        <begin position="24"/>
        <end position="308"/>
    </location>
</feature>
<evidence type="ECO:0000256" key="2">
    <source>
        <dbReference type="SAM" id="SignalP"/>
    </source>
</evidence>
<sequence>MLKLPMLLGTTVVVALILVSASASEVPSLCRQSGYFALVDNTPEFYACRASPAGGFSLQFLRCSSGAVFSSKAGQCTEVTDLSRLAREDGNIENPTIPPDNLDDSTSVKPVEVTTEAPIPTKEAAGETSEDPEEATTDEPSTDEPSTNEPSTDEPSTDEPSTDKPSTDEPSTDEPSTDEPSTDEPSSDGPSTDDPSTDEPSSDTTEEPADNTTDDASTDDPTTDDPSTDDSTTDDGTGTTSTDKGTSATEVLDCPSTGFFPKDDNCNEFVLCYDDGSDLHSSVFKCPGNMQFDPKELFCSSEFDCTSV</sequence>
<dbReference type="EMBL" id="AP029266">
    <property type="protein sequence ID" value="BFG01442.1"/>
    <property type="molecule type" value="Genomic_DNA"/>
</dbReference>
<feature type="compositionally biased region" description="Acidic residues" evidence="1">
    <location>
        <begin position="195"/>
        <end position="233"/>
    </location>
</feature>
<dbReference type="GO" id="GO:0008061">
    <property type="term" value="F:chitin binding"/>
    <property type="evidence" value="ECO:0007669"/>
    <property type="project" value="InterPro"/>
</dbReference>
<evidence type="ECO:0000313" key="5">
    <source>
        <dbReference type="Proteomes" id="UP001500889"/>
    </source>
</evidence>
<keyword evidence="5" id="KW-1185">Reference proteome</keyword>
<feature type="domain" description="Chitin-binding type-2" evidence="3">
    <location>
        <begin position="251"/>
        <end position="307"/>
    </location>
</feature>
<dbReference type="InterPro" id="IPR036508">
    <property type="entry name" value="Chitin-bd_dom_sf"/>
</dbReference>
<dbReference type="PROSITE" id="PS50940">
    <property type="entry name" value="CHIT_BIND_II"/>
    <property type="match status" value="1"/>
</dbReference>
<dbReference type="AlphaFoldDB" id="A0AAU9FYY4"/>
<protein>
    <submittedName>
        <fullName evidence="4">Salivary glue protein Sgs-3</fullName>
    </submittedName>
</protein>
<dbReference type="Proteomes" id="UP001500889">
    <property type="component" value="Chromosome A"/>
</dbReference>
<dbReference type="InterPro" id="IPR002557">
    <property type="entry name" value="Chitin-bd_dom"/>
</dbReference>
<feature type="region of interest" description="Disordered" evidence="1">
    <location>
        <begin position="87"/>
        <end position="260"/>
    </location>
</feature>
<organism evidence="4 5">
    <name type="scientific">Drosophila madeirensis</name>
    <name type="common">Fruit fly</name>
    <dbReference type="NCBI Taxonomy" id="30013"/>
    <lineage>
        <taxon>Eukaryota</taxon>
        <taxon>Metazoa</taxon>
        <taxon>Ecdysozoa</taxon>
        <taxon>Arthropoda</taxon>
        <taxon>Hexapoda</taxon>
        <taxon>Insecta</taxon>
        <taxon>Pterygota</taxon>
        <taxon>Neoptera</taxon>
        <taxon>Endopterygota</taxon>
        <taxon>Diptera</taxon>
        <taxon>Brachycera</taxon>
        <taxon>Muscomorpha</taxon>
        <taxon>Ephydroidea</taxon>
        <taxon>Drosophilidae</taxon>
        <taxon>Drosophila</taxon>
        <taxon>Sophophora</taxon>
    </lineage>
</organism>
<feature type="compositionally biased region" description="Acidic residues" evidence="1">
    <location>
        <begin position="170"/>
        <end position="186"/>
    </location>
</feature>
<accession>A0AAU9FYY4</accession>
<dbReference type="Gene3D" id="2.170.140.10">
    <property type="entry name" value="Chitin binding domain"/>
    <property type="match status" value="1"/>
</dbReference>
<feature type="signal peptide" evidence="2">
    <location>
        <begin position="1"/>
        <end position="23"/>
    </location>
</feature>
<feature type="compositionally biased region" description="Acidic residues" evidence="1">
    <location>
        <begin position="128"/>
        <end position="142"/>
    </location>
</feature>
<evidence type="ECO:0000256" key="1">
    <source>
        <dbReference type="SAM" id="MobiDB-lite"/>
    </source>
</evidence>
<dbReference type="GO" id="GO:0005576">
    <property type="term" value="C:extracellular region"/>
    <property type="evidence" value="ECO:0007669"/>
    <property type="project" value="InterPro"/>
</dbReference>
<dbReference type="Pfam" id="PF01607">
    <property type="entry name" value="CBM_14"/>
    <property type="match status" value="1"/>
</dbReference>
<evidence type="ECO:0000313" key="4">
    <source>
        <dbReference type="EMBL" id="BFG01442.1"/>
    </source>
</evidence>
<name>A0AAU9FYY4_DROMD</name>
<dbReference type="SMART" id="SM00494">
    <property type="entry name" value="ChtBD2"/>
    <property type="match status" value="2"/>
</dbReference>